<evidence type="ECO:0000313" key="3">
    <source>
        <dbReference type="EMBL" id="MDJ1497650.1"/>
    </source>
</evidence>
<dbReference type="Proteomes" id="UP001228581">
    <property type="component" value="Unassembled WGS sequence"/>
</dbReference>
<organism evidence="3 4">
    <name type="scientific">Xanthocytophaga flava</name>
    <dbReference type="NCBI Taxonomy" id="3048013"/>
    <lineage>
        <taxon>Bacteria</taxon>
        <taxon>Pseudomonadati</taxon>
        <taxon>Bacteroidota</taxon>
        <taxon>Cytophagia</taxon>
        <taxon>Cytophagales</taxon>
        <taxon>Rhodocytophagaceae</taxon>
        <taxon>Xanthocytophaga</taxon>
    </lineage>
</organism>
<name>A0ABT7CVA9_9BACT</name>
<accession>A0ABT7CVA9</accession>
<dbReference type="Gene3D" id="3.40.50.450">
    <property type="match status" value="1"/>
</dbReference>
<dbReference type="RefSeq" id="WP_314003388.1">
    <property type="nucleotide sequence ID" value="NZ_JASJOT010000034.1"/>
</dbReference>
<reference evidence="3 4" key="1">
    <citation type="submission" date="2023-05" db="EMBL/GenBank/DDBJ databases">
        <authorList>
            <person name="Zhang X."/>
        </authorList>
    </citation>
    <scope>NUCLEOTIDE SEQUENCE [LARGE SCALE GENOMIC DNA]</scope>
    <source>
        <strain evidence="3 4">DM2B3-1</strain>
    </source>
</reference>
<comment type="caution">
    <text evidence="3">The sequence shown here is derived from an EMBL/GenBank/DDBJ whole genome shotgun (WGS) entry which is preliminary data.</text>
</comment>
<gene>
    <name evidence="3" type="ORF">QNI19_32220</name>
</gene>
<evidence type="ECO:0000313" key="4">
    <source>
        <dbReference type="Proteomes" id="UP001228581"/>
    </source>
</evidence>
<evidence type="ECO:0000256" key="1">
    <source>
        <dbReference type="ARBA" id="ARBA00006525"/>
    </source>
</evidence>
<evidence type="ECO:0000259" key="2">
    <source>
        <dbReference type="Pfam" id="PF02481"/>
    </source>
</evidence>
<dbReference type="Pfam" id="PF02481">
    <property type="entry name" value="DNA_processg_A"/>
    <property type="match status" value="1"/>
</dbReference>
<protein>
    <submittedName>
        <fullName evidence="3">DNA-processing protein DprA</fullName>
    </submittedName>
</protein>
<dbReference type="InterPro" id="IPR057666">
    <property type="entry name" value="DrpA_SLOG"/>
</dbReference>
<comment type="similarity">
    <text evidence="1">Belongs to the DprA/Smf family.</text>
</comment>
<proteinExistence type="inferred from homology"/>
<dbReference type="SUPFAM" id="SSF102405">
    <property type="entry name" value="MCP/YpsA-like"/>
    <property type="match status" value="1"/>
</dbReference>
<dbReference type="EMBL" id="JASJOT010000034">
    <property type="protein sequence ID" value="MDJ1497650.1"/>
    <property type="molecule type" value="Genomic_DNA"/>
</dbReference>
<keyword evidence="4" id="KW-1185">Reference proteome</keyword>
<dbReference type="PANTHER" id="PTHR43022">
    <property type="entry name" value="PROTEIN SMF"/>
    <property type="match status" value="1"/>
</dbReference>
<feature type="domain" description="Smf/DprA SLOG" evidence="2">
    <location>
        <begin position="15"/>
        <end position="203"/>
    </location>
</feature>
<sequence length="224" mass="24656">MQINIKETLGELTTSETKNAPEILFCEGDINLLLEGIRVSVVGSRDVSPAGIVRAQSLTRALVKHEITVVSGLAEGVDTIAHRTSIENGGKTIAVLGTPLSQVYPKSNTDLLESIKANHLAISQFPENYPFQKKNFPVRNRTMALISDATIIIEAKENSGTRHQGWEALRLGRTVYLLENVVQDKANTWAQEMLNYGAQILTRENLEDALYAIPSVTGRKEVVF</sequence>
<dbReference type="InterPro" id="IPR003488">
    <property type="entry name" value="DprA"/>
</dbReference>
<dbReference type="PANTHER" id="PTHR43022:SF1">
    <property type="entry name" value="PROTEIN SMF"/>
    <property type="match status" value="1"/>
</dbReference>